<evidence type="ECO:0000313" key="5">
    <source>
        <dbReference type="Proteomes" id="UP000553209"/>
    </source>
</evidence>
<evidence type="ECO:0000256" key="2">
    <source>
        <dbReference type="SAM" id="Phobius"/>
    </source>
</evidence>
<organism evidence="4 5">
    <name type="scientific">Nocardiopsis alborubida</name>
    <dbReference type="NCBI Taxonomy" id="146802"/>
    <lineage>
        <taxon>Bacteria</taxon>
        <taxon>Bacillati</taxon>
        <taxon>Actinomycetota</taxon>
        <taxon>Actinomycetes</taxon>
        <taxon>Streptosporangiales</taxon>
        <taxon>Nocardiopsidaceae</taxon>
        <taxon>Nocardiopsis</taxon>
    </lineage>
</organism>
<gene>
    <name evidence="4" type="ORF">HGB44_06060</name>
</gene>
<feature type="compositionally biased region" description="Basic and acidic residues" evidence="1">
    <location>
        <begin position="1"/>
        <end position="12"/>
    </location>
</feature>
<feature type="region of interest" description="Disordered" evidence="1">
    <location>
        <begin position="1"/>
        <end position="33"/>
    </location>
</feature>
<protein>
    <recommendedName>
        <fullName evidence="3">DUF6286 domain-containing protein</fullName>
    </recommendedName>
</protein>
<dbReference type="Proteomes" id="UP000553209">
    <property type="component" value="Unassembled WGS sequence"/>
</dbReference>
<keyword evidence="2" id="KW-1133">Transmembrane helix</keyword>
<proteinExistence type="predicted"/>
<dbReference type="RefSeq" id="WP_061081752.1">
    <property type="nucleotide sequence ID" value="NZ_JAAXPG010000004.1"/>
</dbReference>
<dbReference type="InterPro" id="IPR046253">
    <property type="entry name" value="DUF6286"/>
</dbReference>
<reference evidence="4 5" key="1">
    <citation type="submission" date="2020-04" db="EMBL/GenBank/DDBJ databases">
        <title>MicrobeNet Type strains.</title>
        <authorList>
            <person name="Nicholson A.C."/>
        </authorList>
    </citation>
    <scope>NUCLEOTIDE SEQUENCE [LARGE SCALE GENOMIC DNA]</scope>
    <source>
        <strain evidence="4 5">ATCC 23612</strain>
    </source>
</reference>
<evidence type="ECO:0000259" key="3">
    <source>
        <dbReference type="Pfam" id="PF19803"/>
    </source>
</evidence>
<feature type="transmembrane region" description="Helical" evidence="2">
    <location>
        <begin position="96"/>
        <end position="116"/>
    </location>
</feature>
<dbReference type="EMBL" id="JAAXPG010000004">
    <property type="protein sequence ID" value="NKY97239.1"/>
    <property type="molecule type" value="Genomic_DNA"/>
</dbReference>
<dbReference type="Pfam" id="PF19803">
    <property type="entry name" value="DUF6286"/>
    <property type="match status" value="1"/>
</dbReference>
<dbReference type="AlphaFoldDB" id="A0A7X6RP08"/>
<comment type="caution">
    <text evidence="4">The sequence shown here is derived from an EMBL/GenBank/DDBJ whole genome shotgun (WGS) entry which is preliminary data.</text>
</comment>
<keyword evidence="5" id="KW-1185">Reference proteome</keyword>
<keyword evidence="2" id="KW-0472">Membrane</keyword>
<feature type="domain" description="DUF6286" evidence="3">
    <location>
        <begin position="105"/>
        <end position="209"/>
    </location>
</feature>
<keyword evidence="2" id="KW-0812">Transmembrane</keyword>
<accession>A0A7X6RP08</accession>
<feature type="transmembrane region" description="Helical" evidence="2">
    <location>
        <begin position="47"/>
        <end position="76"/>
    </location>
</feature>
<sequence>MTSLQEEERTREASAAPGDLPPGSQHGSRRARRTAVRVFRPRRALPAVVVAASVAVVSGLVLAVITASLVGLPAPFPAVDGMVAHAATTPWEAPETMLASAVAAALGLTLLIAASLPGYGGHLVLRTDDRDMAVGLSRRALRDLLAVSARGVDGIRGARVRVGRGTVRVLARTHVRGDRRLRRDVDAAVRRRLEELVPVRAPRVRVRVREEA</sequence>
<name>A0A7X6RP08_9ACTN</name>
<evidence type="ECO:0000256" key="1">
    <source>
        <dbReference type="SAM" id="MobiDB-lite"/>
    </source>
</evidence>
<evidence type="ECO:0000313" key="4">
    <source>
        <dbReference type="EMBL" id="NKY97239.1"/>
    </source>
</evidence>